<evidence type="ECO:0000313" key="1">
    <source>
        <dbReference type="EMBL" id="MPC15760.1"/>
    </source>
</evidence>
<sequence length="84" mass="8981">MKEACGNLYRCKGEGTGVALPWAWSLRKVDGGSGGGNTRLLNTRQATGSVTTPLLGPTPASMRATQHKITKNCPAWKLLQKQTI</sequence>
<dbReference type="AlphaFoldDB" id="A0A5B7D266"/>
<accession>A0A5B7D266</accession>
<organism evidence="1 2">
    <name type="scientific">Portunus trituberculatus</name>
    <name type="common">Swimming crab</name>
    <name type="synonym">Neptunus trituberculatus</name>
    <dbReference type="NCBI Taxonomy" id="210409"/>
    <lineage>
        <taxon>Eukaryota</taxon>
        <taxon>Metazoa</taxon>
        <taxon>Ecdysozoa</taxon>
        <taxon>Arthropoda</taxon>
        <taxon>Crustacea</taxon>
        <taxon>Multicrustacea</taxon>
        <taxon>Malacostraca</taxon>
        <taxon>Eumalacostraca</taxon>
        <taxon>Eucarida</taxon>
        <taxon>Decapoda</taxon>
        <taxon>Pleocyemata</taxon>
        <taxon>Brachyura</taxon>
        <taxon>Eubrachyura</taxon>
        <taxon>Portunoidea</taxon>
        <taxon>Portunidae</taxon>
        <taxon>Portuninae</taxon>
        <taxon>Portunus</taxon>
    </lineage>
</organism>
<name>A0A5B7D266_PORTR</name>
<comment type="caution">
    <text evidence="1">The sequence shown here is derived from an EMBL/GenBank/DDBJ whole genome shotgun (WGS) entry which is preliminary data.</text>
</comment>
<evidence type="ECO:0000313" key="2">
    <source>
        <dbReference type="Proteomes" id="UP000324222"/>
    </source>
</evidence>
<proteinExistence type="predicted"/>
<dbReference type="Proteomes" id="UP000324222">
    <property type="component" value="Unassembled WGS sequence"/>
</dbReference>
<dbReference type="EMBL" id="VSRR010000453">
    <property type="protein sequence ID" value="MPC15760.1"/>
    <property type="molecule type" value="Genomic_DNA"/>
</dbReference>
<protein>
    <submittedName>
        <fullName evidence="1">Uncharacterized protein</fullName>
    </submittedName>
</protein>
<keyword evidence="2" id="KW-1185">Reference proteome</keyword>
<gene>
    <name evidence="1" type="ORF">E2C01_008564</name>
</gene>
<reference evidence="1 2" key="1">
    <citation type="submission" date="2019-05" db="EMBL/GenBank/DDBJ databases">
        <title>Another draft genome of Portunus trituberculatus and its Hox gene families provides insights of decapod evolution.</title>
        <authorList>
            <person name="Jeong J.-H."/>
            <person name="Song I."/>
            <person name="Kim S."/>
            <person name="Choi T."/>
            <person name="Kim D."/>
            <person name="Ryu S."/>
            <person name="Kim W."/>
        </authorList>
    </citation>
    <scope>NUCLEOTIDE SEQUENCE [LARGE SCALE GENOMIC DNA]</scope>
    <source>
        <tissue evidence="1">Muscle</tissue>
    </source>
</reference>